<keyword evidence="2" id="KW-1133">Transmembrane helix</keyword>
<feature type="region of interest" description="Disordered" evidence="1">
    <location>
        <begin position="1"/>
        <end position="47"/>
    </location>
</feature>
<dbReference type="Proteomes" id="UP001596065">
    <property type="component" value="Unassembled WGS sequence"/>
</dbReference>
<organism evidence="3 4">
    <name type="scientific">Streptomyces nogalater</name>
    <dbReference type="NCBI Taxonomy" id="38314"/>
    <lineage>
        <taxon>Bacteria</taxon>
        <taxon>Bacillati</taxon>
        <taxon>Actinomycetota</taxon>
        <taxon>Actinomycetes</taxon>
        <taxon>Kitasatosporales</taxon>
        <taxon>Streptomycetaceae</taxon>
        <taxon>Streptomyces</taxon>
    </lineage>
</organism>
<evidence type="ECO:0000313" key="3">
    <source>
        <dbReference type="EMBL" id="MFC5661260.1"/>
    </source>
</evidence>
<keyword evidence="3" id="KW-0808">Transferase</keyword>
<gene>
    <name evidence="3" type="ORF">ACFP3J_38175</name>
</gene>
<comment type="caution">
    <text evidence="3">The sequence shown here is derived from an EMBL/GenBank/DDBJ whole genome shotgun (WGS) entry which is preliminary data.</text>
</comment>
<keyword evidence="2" id="KW-0472">Membrane</keyword>
<dbReference type="GO" id="GO:0004674">
    <property type="term" value="F:protein serine/threonine kinase activity"/>
    <property type="evidence" value="ECO:0007669"/>
    <property type="project" value="UniProtKB-KW"/>
</dbReference>
<accession>A0ABW0WT79</accession>
<keyword evidence="4" id="KW-1185">Reference proteome</keyword>
<sequence length="112" mass="12407">QQQPQRYATPQPPQPQQPQRYAPPAPPEPQRPAREPRAPRQRGANPMKIPGLGCLKGCLFTIVILVVVSWLVWELTPLQDWIGTGKGYWDQLTDWAGKVGGWINDLGGSSGN</sequence>
<evidence type="ECO:0000313" key="4">
    <source>
        <dbReference type="Proteomes" id="UP001596065"/>
    </source>
</evidence>
<feature type="compositionally biased region" description="Pro residues" evidence="1">
    <location>
        <begin position="10"/>
        <end position="30"/>
    </location>
</feature>
<name>A0ABW0WT79_STRNO</name>
<evidence type="ECO:0000256" key="2">
    <source>
        <dbReference type="SAM" id="Phobius"/>
    </source>
</evidence>
<evidence type="ECO:0000256" key="1">
    <source>
        <dbReference type="SAM" id="MobiDB-lite"/>
    </source>
</evidence>
<protein>
    <submittedName>
        <fullName evidence="3">Serine/threonine protein kinase</fullName>
    </submittedName>
</protein>
<feature type="non-terminal residue" evidence="3">
    <location>
        <position position="1"/>
    </location>
</feature>
<reference evidence="4" key="1">
    <citation type="journal article" date="2019" name="Int. J. Syst. Evol. Microbiol.">
        <title>The Global Catalogue of Microorganisms (GCM) 10K type strain sequencing project: providing services to taxonomists for standard genome sequencing and annotation.</title>
        <authorList>
            <consortium name="The Broad Institute Genomics Platform"/>
            <consortium name="The Broad Institute Genome Sequencing Center for Infectious Disease"/>
            <person name="Wu L."/>
            <person name="Ma J."/>
        </authorList>
    </citation>
    <scope>NUCLEOTIDE SEQUENCE [LARGE SCALE GENOMIC DNA]</scope>
    <source>
        <strain evidence="4">KCTC 5701</strain>
    </source>
</reference>
<dbReference type="EMBL" id="JBHSOE010000187">
    <property type="protein sequence ID" value="MFC5661260.1"/>
    <property type="molecule type" value="Genomic_DNA"/>
</dbReference>
<keyword evidence="3" id="KW-0723">Serine/threonine-protein kinase</keyword>
<keyword evidence="3" id="KW-0418">Kinase</keyword>
<proteinExistence type="predicted"/>
<keyword evidence="2" id="KW-0812">Transmembrane</keyword>
<feature type="transmembrane region" description="Helical" evidence="2">
    <location>
        <begin position="49"/>
        <end position="73"/>
    </location>
</feature>